<dbReference type="AlphaFoldDB" id="A0A8T6R692"/>
<comment type="caution">
    <text evidence="1">The sequence shown here is derived from an EMBL/GenBank/DDBJ whole genome shotgun (WGS) entry which is preliminary data.</text>
</comment>
<evidence type="ECO:0000313" key="2">
    <source>
        <dbReference type="Proteomes" id="UP000287866"/>
    </source>
</evidence>
<sequence length="224" mass="23796">MSDEGLRQAVAASRAWYDDVFGLHGTDTGCDGALWWAEGPPPRWHSAVKTLVPTTDPAGVLARMEPHPSGSVADGFALLDLAPHGFDVLFTATWLRHDPVPAADPPPGWSRVADDALMRRWNVQHDTVGVLPDDLWAHPRFRVLVRSEGEDLLAGTVLHDAAPVLGLSNSWTADGAPPDPGELLALAAAAAPSRAVVDHAVGADLDAMLAGGFEPLGPLRVWVR</sequence>
<dbReference type="Proteomes" id="UP000287866">
    <property type="component" value="Unassembled WGS sequence"/>
</dbReference>
<protein>
    <submittedName>
        <fullName evidence="1">Uncharacterized protein</fullName>
    </submittedName>
</protein>
<reference evidence="1" key="1">
    <citation type="submission" date="2020-03" db="EMBL/GenBank/DDBJ databases">
        <title>Phycicoccus flavus sp. nov., a novel endophytic actinobacterium isolated from branch of Kandelia candel.</title>
        <authorList>
            <person name="Tuo L."/>
        </authorList>
    </citation>
    <scope>NUCLEOTIDE SEQUENCE</scope>
    <source>
        <strain evidence="1">CMS6Z-2</strain>
    </source>
</reference>
<dbReference type="RefSeq" id="WP_165566532.1">
    <property type="nucleotide sequence ID" value="NZ_SAYU02000027.1"/>
</dbReference>
<organism evidence="1 2">
    <name type="scientific">Phycicoccus flavus</name>
    <dbReference type="NCBI Taxonomy" id="2502783"/>
    <lineage>
        <taxon>Bacteria</taxon>
        <taxon>Bacillati</taxon>
        <taxon>Actinomycetota</taxon>
        <taxon>Actinomycetes</taxon>
        <taxon>Micrococcales</taxon>
        <taxon>Intrasporangiaceae</taxon>
        <taxon>Phycicoccus</taxon>
    </lineage>
</organism>
<keyword evidence="2" id="KW-1185">Reference proteome</keyword>
<evidence type="ECO:0000313" key="1">
    <source>
        <dbReference type="EMBL" id="NHA68345.1"/>
    </source>
</evidence>
<accession>A0A8T6R692</accession>
<dbReference type="EMBL" id="SAYU02000027">
    <property type="protein sequence ID" value="NHA68345.1"/>
    <property type="molecule type" value="Genomic_DNA"/>
</dbReference>
<proteinExistence type="predicted"/>
<name>A0A8T6R692_9MICO</name>
<gene>
    <name evidence="1" type="ORF">EPD83_009815</name>
</gene>